<dbReference type="RefSeq" id="WP_204701383.1">
    <property type="nucleotide sequence ID" value="NZ_JAFBDQ010000006.1"/>
</dbReference>
<comment type="caution">
    <text evidence="1">The sequence shown here is derived from an EMBL/GenBank/DDBJ whole genome shotgun (WGS) entry which is preliminary data.</text>
</comment>
<sequence>MKLKTYLHNVDHKRIKELTEQHGIYYNPDFSRRWISNQVTNKLAQGDYLKKLINNQFNKSEQQVLKKLLTTESINKNSLDLTSYHKLLDYGSIYKQSDFCYLFSELKPLLKNILSTSTFNKDNSTPKKFKFGTEVKVKNNKSNLSFFHYLVLILSQIKYFSKTKEKLLTEKQLLSFLKKINFTKLHTNTLYHKLLNYSYNYNLISKQFKIKPEFKSWLQSSQQQKILSAIDTFFPKSESALRKIIAVLSHYPLSKKIPLDFAQQELHLQKINTENKELLKLLTIMEIKEQEISLSKEAWHYFNPQVKFKFKVPVTKEEKIIVSPQAKLEEVWKVAINHRLISINKQLIFEDNSYNTK</sequence>
<reference evidence="1" key="1">
    <citation type="submission" date="2021-01" db="EMBL/GenBank/DDBJ databases">
        <title>Genomic Encyclopedia of Type Strains, Phase IV (KMG-IV): sequencing the most valuable type-strain genomes for metagenomic binning, comparative biology and taxonomic classification.</title>
        <authorList>
            <person name="Goeker M."/>
        </authorList>
    </citation>
    <scope>NUCLEOTIDE SEQUENCE</scope>
    <source>
        <strain evidence="1">DSM 23230</strain>
    </source>
</reference>
<dbReference type="EMBL" id="JAFBDQ010000006">
    <property type="protein sequence ID" value="MBM7556605.1"/>
    <property type="molecule type" value="Genomic_DNA"/>
</dbReference>
<name>A0A938XWK3_9FIRM</name>
<gene>
    <name evidence="1" type="ORF">JOC47_001456</name>
</gene>
<accession>A0A938XWK3</accession>
<evidence type="ECO:0000313" key="1">
    <source>
        <dbReference type="EMBL" id="MBM7556605.1"/>
    </source>
</evidence>
<dbReference type="Proteomes" id="UP000774000">
    <property type="component" value="Unassembled WGS sequence"/>
</dbReference>
<keyword evidence="2" id="KW-1185">Reference proteome</keyword>
<organism evidence="1 2">
    <name type="scientific">Halanaerobacter jeridensis</name>
    <dbReference type="NCBI Taxonomy" id="706427"/>
    <lineage>
        <taxon>Bacteria</taxon>
        <taxon>Bacillati</taxon>
        <taxon>Bacillota</taxon>
        <taxon>Clostridia</taxon>
        <taxon>Halanaerobiales</taxon>
        <taxon>Halobacteroidaceae</taxon>
        <taxon>Halanaerobacter</taxon>
    </lineage>
</organism>
<evidence type="ECO:0000313" key="2">
    <source>
        <dbReference type="Proteomes" id="UP000774000"/>
    </source>
</evidence>
<dbReference type="AlphaFoldDB" id="A0A938XWK3"/>
<proteinExistence type="predicted"/>
<protein>
    <submittedName>
        <fullName evidence="1">Uncharacterized protein</fullName>
    </submittedName>
</protein>